<dbReference type="Gene3D" id="3.10.180.10">
    <property type="entry name" value="2,3-Dihydroxybiphenyl 1,2-Dioxygenase, domain 1"/>
    <property type="match status" value="1"/>
</dbReference>
<organism evidence="2 3">
    <name type="scientific">Pseudonocardia aurantiaca</name>
    <dbReference type="NCBI Taxonomy" id="75290"/>
    <lineage>
        <taxon>Bacteria</taxon>
        <taxon>Bacillati</taxon>
        <taxon>Actinomycetota</taxon>
        <taxon>Actinomycetes</taxon>
        <taxon>Pseudonocardiales</taxon>
        <taxon>Pseudonocardiaceae</taxon>
        <taxon>Pseudonocardia</taxon>
    </lineage>
</organism>
<feature type="domain" description="VOC" evidence="1">
    <location>
        <begin position="1"/>
        <end position="92"/>
    </location>
</feature>
<dbReference type="RefSeq" id="WP_343976249.1">
    <property type="nucleotide sequence ID" value="NZ_BAAAJG010000008.1"/>
</dbReference>
<dbReference type="PROSITE" id="PS51819">
    <property type="entry name" value="VOC"/>
    <property type="match status" value="1"/>
</dbReference>
<protein>
    <submittedName>
        <fullName evidence="2">VOC family protein</fullName>
    </submittedName>
</protein>
<sequence length="93" mass="9790">MFGFSLDGNDDLPGRDFTFLRRPDSKEIGGILGSPEAASSAWATTFEVADTPAVAERAVRAGCTAGAVEDSPYGRSATLTDPFGTELSIIARY</sequence>
<evidence type="ECO:0000313" key="2">
    <source>
        <dbReference type="EMBL" id="MFD1534651.1"/>
    </source>
</evidence>
<evidence type="ECO:0000313" key="3">
    <source>
        <dbReference type="Proteomes" id="UP001597145"/>
    </source>
</evidence>
<comment type="caution">
    <text evidence="2">The sequence shown here is derived from an EMBL/GenBank/DDBJ whole genome shotgun (WGS) entry which is preliminary data.</text>
</comment>
<proteinExistence type="predicted"/>
<keyword evidence="3" id="KW-1185">Reference proteome</keyword>
<dbReference type="Proteomes" id="UP001597145">
    <property type="component" value="Unassembled WGS sequence"/>
</dbReference>
<gene>
    <name evidence="2" type="ORF">ACFSCY_35060</name>
</gene>
<dbReference type="InterPro" id="IPR029068">
    <property type="entry name" value="Glyas_Bleomycin-R_OHBP_Dase"/>
</dbReference>
<reference evidence="3" key="1">
    <citation type="journal article" date="2019" name="Int. J. Syst. Evol. Microbiol.">
        <title>The Global Catalogue of Microorganisms (GCM) 10K type strain sequencing project: providing services to taxonomists for standard genome sequencing and annotation.</title>
        <authorList>
            <consortium name="The Broad Institute Genomics Platform"/>
            <consortium name="The Broad Institute Genome Sequencing Center for Infectious Disease"/>
            <person name="Wu L."/>
            <person name="Ma J."/>
        </authorList>
    </citation>
    <scope>NUCLEOTIDE SEQUENCE [LARGE SCALE GENOMIC DNA]</scope>
    <source>
        <strain evidence="3">JCM 12165</strain>
    </source>
</reference>
<name>A0ABW4FVY6_9PSEU</name>
<dbReference type="InterPro" id="IPR037523">
    <property type="entry name" value="VOC_core"/>
</dbReference>
<dbReference type="SUPFAM" id="SSF54593">
    <property type="entry name" value="Glyoxalase/Bleomycin resistance protein/Dihydroxybiphenyl dioxygenase"/>
    <property type="match status" value="1"/>
</dbReference>
<dbReference type="EMBL" id="JBHUCP010000040">
    <property type="protein sequence ID" value="MFD1534651.1"/>
    <property type="molecule type" value="Genomic_DNA"/>
</dbReference>
<evidence type="ECO:0000259" key="1">
    <source>
        <dbReference type="PROSITE" id="PS51819"/>
    </source>
</evidence>
<accession>A0ABW4FVY6</accession>